<dbReference type="Proteomes" id="UP001204798">
    <property type="component" value="Unassembled WGS sequence"/>
</dbReference>
<keyword evidence="1" id="KW-0812">Transmembrane</keyword>
<organism evidence="2 3">
    <name type="scientific">Candidatus Fervidibacter sacchari</name>
    <dbReference type="NCBI Taxonomy" id="1448929"/>
    <lineage>
        <taxon>Bacteria</taxon>
        <taxon>Candidatus Fervidibacterota</taxon>
        <taxon>Candidatus Fervidibacter</taxon>
    </lineage>
</organism>
<dbReference type="RefSeq" id="WP_259094931.1">
    <property type="nucleotide sequence ID" value="NZ_CP130454.1"/>
</dbReference>
<evidence type="ECO:0000313" key="2">
    <source>
        <dbReference type="EMBL" id="MCS3918876.1"/>
    </source>
</evidence>
<gene>
    <name evidence="2" type="ORF">M2350_001276</name>
</gene>
<dbReference type="EMBL" id="JANUCP010000002">
    <property type="protein sequence ID" value="MCS3918876.1"/>
    <property type="molecule type" value="Genomic_DNA"/>
</dbReference>
<keyword evidence="3" id="KW-1185">Reference proteome</keyword>
<name>A0ABT2ELU8_9BACT</name>
<comment type="caution">
    <text evidence="2">The sequence shown here is derived from an EMBL/GenBank/DDBJ whole genome shotgun (WGS) entry which is preliminary data.</text>
</comment>
<feature type="transmembrane region" description="Helical" evidence="1">
    <location>
        <begin position="18"/>
        <end position="37"/>
    </location>
</feature>
<evidence type="ECO:0008006" key="4">
    <source>
        <dbReference type="Google" id="ProtNLM"/>
    </source>
</evidence>
<protein>
    <recommendedName>
        <fullName evidence="4">VWA domain-containing protein</fullName>
    </recommendedName>
</protein>
<sequence>MEKLSNWLAQFQAIDRRIIYLCVAIAIALPFIIRIRLPVIPTMPVQKFYEAVDKVPKGKVVLVAADFDTGTEGENGPQVQAVLEHLMRRRIPFIIMGTAIQGPELVQSYAERLAKKYGYRYGVDFVNLGYLPGGQLALERFCRSIWQTKPIDYKQRPLTELPLMRKVRTAKDIGLVAEFTGSGVLSWYIQTFWGQFKVPLAQGCTGIIGPEQFPYLDTGQLSGLMVGLKGAAEYEALLNVKREGFRRMMPQSLGHLAALLLIFLGNLGMWLARKRTQRRGL</sequence>
<keyword evidence="1" id="KW-0472">Membrane</keyword>
<keyword evidence="1" id="KW-1133">Transmembrane helix</keyword>
<proteinExistence type="predicted"/>
<evidence type="ECO:0000313" key="3">
    <source>
        <dbReference type="Proteomes" id="UP001204798"/>
    </source>
</evidence>
<evidence type="ECO:0000256" key="1">
    <source>
        <dbReference type="SAM" id="Phobius"/>
    </source>
</evidence>
<feature type="transmembrane region" description="Helical" evidence="1">
    <location>
        <begin position="253"/>
        <end position="272"/>
    </location>
</feature>
<accession>A0ABT2ELU8</accession>
<reference evidence="2 3" key="1">
    <citation type="submission" date="2022-08" db="EMBL/GenBank/DDBJ databases">
        <title>Bacterial and archaeal communities from various locations to study Microbial Dark Matter (Phase II).</title>
        <authorList>
            <person name="Stepanauskas R."/>
        </authorList>
    </citation>
    <scope>NUCLEOTIDE SEQUENCE [LARGE SCALE GENOMIC DNA]</scope>
    <source>
        <strain evidence="2 3">PD1</strain>
    </source>
</reference>